<keyword evidence="7" id="KW-0732">Signal</keyword>
<name>A0A8I0K2M3_9ACTN</name>
<evidence type="ECO:0000256" key="2">
    <source>
        <dbReference type="ARBA" id="ARBA00022475"/>
    </source>
</evidence>
<sequence length="88" mass="8937">MSSRRFLVAALALSLLLAGVVSAYASGHPDGLEHVARTHGFAHTAGTSVTAGSPLADYPGGWAGIAGCVLVFVLVVGVTRVTGRFTRS</sequence>
<evidence type="ECO:0000256" key="4">
    <source>
        <dbReference type="ARBA" id="ARBA00022989"/>
    </source>
</evidence>
<feature type="transmembrane region" description="Helical" evidence="6">
    <location>
        <begin position="62"/>
        <end position="82"/>
    </location>
</feature>
<comment type="caution">
    <text evidence="9">The sequence shown here is derived from an EMBL/GenBank/DDBJ whole genome shotgun (WGS) entry which is preliminary data.</text>
</comment>
<accession>A0A8I0K2M3</accession>
<evidence type="ECO:0000256" key="6">
    <source>
        <dbReference type="SAM" id="Phobius"/>
    </source>
</evidence>
<proteinExistence type="predicted"/>
<evidence type="ECO:0000256" key="7">
    <source>
        <dbReference type="SAM" id="SignalP"/>
    </source>
</evidence>
<keyword evidence="3 6" id="KW-0812">Transmembrane</keyword>
<dbReference type="AlphaFoldDB" id="A0A8I0K2M3"/>
<evidence type="ECO:0000256" key="1">
    <source>
        <dbReference type="ARBA" id="ARBA00004236"/>
    </source>
</evidence>
<keyword evidence="4 6" id="KW-1133">Transmembrane helix</keyword>
<gene>
    <name evidence="9" type="ORF">IBG24_09755</name>
</gene>
<evidence type="ECO:0000256" key="5">
    <source>
        <dbReference type="ARBA" id="ARBA00023136"/>
    </source>
</evidence>
<dbReference type="InterPro" id="IPR025937">
    <property type="entry name" value="PDGLE_dom"/>
</dbReference>
<evidence type="ECO:0000313" key="10">
    <source>
        <dbReference type="Proteomes" id="UP000620591"/>
    </source>
</evidence>
<keyword evidence="2" id="KW-1003">Cell membrane</keyword>
<evidence type="ECO:0000313" key="9">
    <source>
        <dbReference type="EMBL" id="MBC9226599.1"/>
    </source>
</evidence>
<reference evidence="9" key="1">
    <citation type="submission" date="2020-09" db="EMBL/GenBank/DDBJ databases">
        <title>Novel species in genus Aeromicrobium.</title>
        <authorList>
            <person name="Zhang G."/>
        </authorList>
    </citation>
    <scope>NUCLEOTIDE SEQUENCE</scope>
    <source>
        <strain evidence="9">Zg-636</strain>
    </source>
</reference>
<keyword evidence="5 6" id="KW-0472">Membrane</keyword>
<comment type="subcellular location">
    <subcellularLocation>
        <location evidence="1">Cell membrane</location>
    </subcellularLocation>
</comment>
<feature type="domain" description="PDGLE" evidence="8">
    <location>
        <begin position="4"/>
        <end position="82"/>
    </location>
</feature>
<evidence type="ECO:0000259" key="8">
    <source>
        <dbReference type="Pfam" id="PF13190"/>
    </source>
</evidence>
<feature type="signal peptide" evidence="7">
    <location>
        <begin position="1"/>
        <end position="25"/>
    </location>
</feature>
<evidence type="ECO:0000256" key="3">
    <source>
        <dbReference type="ARBA" id="ARBA00022692"/>
    </source>
</evidence>
<protein>
    <submittedName>
        <fullName evidence="9">Cobalt ABC transporter permease</fullName>
    </submittedName>
</protein>
<dbReference type="Proteomes" id="UP000620591">
    <property type="component" value="Unassembled WGS sequence"/>
</dbReference>
<organism evidence="9 10">
    <name type="scientific">Aeromicrobium senzhongii</name>
    <dbReference type="NCBI Taxonomy" id="2663859"/>
    <lineage>
        <taxon>Bacteria</taxon>
        <taxon>Bacillati</taxon>
        <taxon>Actinomycetota</taxon>
        <taxon>Actinomycetes</taxon>
        <taxon>Propionibacteriales</taxon>
        <taxon>Nocardioidaceae</taxon>
        <taxon>Aeromicrobium</taxon>
    </lineage>
</organism>
<dbReference type="EMBL" id="JACTVM010000002">
    <property type="protein sequence ID" value="MBC9226599.1"/>
    <property type="molecule type" value="Genomic_DNA"/>
</dbReference>
<dbReference type="Pfam" id="PF13190">
    <property type="entry name" value="PDGLE"/>
    <property type="match status" value="1"/>
</dbReference>
<dbReference type="RefSeq" id="WP_187769417.1">
    <property type="nucleotide sequence ID" value="NZ_JACTVM010000002.1"/>
</dbReference>
<feature type="chain" id="PRO_5034166329" evidence="7">
    <location>
        <begin position="26"/>
        <end position="88"/>
    </location>
</feature>
<dbReference type="GO" id="GO:0005886">
    <property type="term" value="C:plasma membrane"/>
    <property type="evidence" value="ECO:0007669"/>
    <property type="project" value="UniProtKB-SubCell"/>
</dbReference>